<organism evidence="9 10">
    <name type="scientific">Lasius niger</name>
    <name type="common">Black garden ant</name>
    <dbReference type="NCBI Taxonomy" id="67767"/>
    <lineage>
        <taxon>Eukaryota</taxon>
        <taxon>Metazoa</taxon>
        <taxon>Ecdysozoa</taxon>
        <taxon>Arthropoda</taxon>
        <taxon>Hexapoda</taxon>
        <taxon>Insecta</taxon>
        <taxon>Pterygota</taxon>
        <taxon>Neoptera</taxon>
        <taxon>Endopterygota</taxon>
        <taxon>Hymenoptera</taxon>
        <taxon>Apocrita</taxon>
        <taxon>Aculeata</taxon>
        <taxon>Formicoidea</taxon>
        <taxon>Formicidae</taxon>
        <taxon>Formicinae</taxon>
        <taxon>Lasius</taxon>
        <taxon>Lasius</taxon>
    </lineage>
</organism>
<dbReference type="PaxDb" id="67767-A0A0J7LA83"/>
<dbReference type="InterPro" id="IPR036383">
    <property type="entry name" value="TSP1_rpt_sf"/>
</dbReference>
<evidence type="ECO:0000313" key="10">
    <source>
        <dbReference type="Proteomes" id="UP000036403"/>
    </source>
</evidence>
<dbReference type="InterPro" id="IPR036179">
    <property type="entry name" value="Ig-like_dom_sf"/>
</dbReference>
<dbReference type="SMART" id="SM00209">
    <property type="entry name" value="TSP1"/>
    <property type="match status" value="1"/>
</dbReference>
<dbReference type="SUPFAM" id="SSF57440">
    <property type="entry name" value="Kringle-like"/>
    <property type="match status" value="1"/>
</dbReference>
<dbReference type="Gene3D" id="2.20.100.10">
    <property type="entry name" value="Thrombospondin type-1 (TSP1) repeat"/>
    <property type="match status" value="1"/>
</dbReference>
<dbReference type="Gene3D" id="2.60.40.10">
    <property type="entry name" value="Immunoglobulins"/>
    <property type="match status" value="1"/>
</dbReference>
<dbReference type="FunFam" id="2.20.100.10:FF:000001">
    <property type="entry name" value="semaphorin-5A isoform X1"/>
    <property type="match status" value="1"/>
</dbReference>
<dbReference type="InterPro" id="IPR000884">
    <property type="entry name" value="TSP1_rpt"/>
</dbReference>
<dbReference type="SUPFAM" id="SSF82895">
    <property type="entry name" value="TSP-1 type 1 repeat"/>
    <property type="match status" value="1"/>
</dbReference>
<dbReference type="SUPFAM" id="SSF48726">
    <property type="entry name" value="Immunoglobulin"/>
    <property type="match status" value="1"/>
</dbReference>
<dbReference type="InterPro" id="IPR018056">
    <property type="entry name" value="Kringle_CS"/>
</dbReference>
<reference evidence="9 10" key="1">
    <citation type="submission" date="2015-04" db="EMBL/GenBank/DDBJ databases">
        <title>Lasius niger genome sequencing.</title>
        <authorList>
            <person name="Konorov E.A."/>
            <person name="Nikitin M.A."/>
            <person name="Kirill M.V."/>
            <person name="Chang P."/>
        </authorList>
    </citation>
    <scope>NUCLEOTIDE SEQUENCE [LARGE SCALE GENOMIC DNA]</scope>
    <source>
        <tissue evidence="9">Whole</tissue>
    </source>
</reference>
<dbReference type="Proteomes" id="UP000036403">
    <property type="component" value="Unassembled WGS sequence"/>
</dbReference>
<dbReference type="InterPro" id="IPR038178">
    <property type="entry name" value="Kringle_sf"/>
</dbReference>
<evidence type="ECO:0000256" key="3">
    <source>
        <dbReference type="ARBA" id="ARBA00022572"/>
    </source>
</evidence>
<comment type="caution">
    <text evidence="7">Lacks conserved residue(s) required for the propagation of feature annotation.</text>
</comment>
<dbReference type="PANTHER" id="PTHR22906">
    <property type="entry name" value="PROPERDIN"/>
    <property type="match status" value="1"/>
</dbReference>
<dbReference type="Pfam" id="PF00090">
    <property type="entry name" value="TSP_1"/>
    <property type="match status" value="1"/>
</dbReference>
<evidence type="ECO:0000256" key="5">
    <source>
        <dbReference type="ARBA" id="ARBA00022737"/>
    </source>
</evidence>
<dbReference type="PROSITE" id="PS50092">
    <property type="entry name" value="TSP1"/>
    <property type="match status" value="1"/>
</dbReference>
<dbReference type="EMBL" id="LBMM01000102">
    <property type="protein sequence ID" value="KMR04940.1"/>
    <property type="molecule type" value="Genomic_DNA"/>
</dbReference>
<dbReference type="PANTHER" id="PTHR22906:SF43">
    <property type="entry name" value="PROPERDIN"/>
    <property type="match status" value="1"/>
</dbReference>
<feature type="domain" description="Kringle" evidence="8">
    <location>
        <begin position="22"/>
        <end position="53"/>
    </location>
</feature>
<comment type="subcellular location">
    <subcellularLocation>
        <location evidence="1">Secreted</location>
    </subcellularLocation>
</comment>
<dbReference type="InterPro" id="IPR013806">
    <property type="entry name" value="Kringle-like"/>
</dbReference>
<keyword evidence="3 7" id="KW-0420">Kringle</keyword>
<dbReference type="OrthoDB" id="1915767at2759"/>
<keyword evidence="2" id="KW-0964">Secreted</keyword>
<evidence type="ECO:0000259" key="8">
    <source>
        <dbReference type="PROSITE" id="PS50070"/>
    </source>
</evidence>
<dbReference type="SMART" id="SM00130">
    <property type="entry name" value="KR"/>
    <property type="match status" value="1"/>
</dbReference>
<accession>A0A0J7LA83</accession>
<dbReference type="Pfam" id="PF00051">
    <property type="entry name" value="Kringle"/>
    <property type="match status" value="1"/>
</dbReference>
<dbReference type="PROSITE" id="PS50070">
    <property type="entry name" value="KRINGLE_2"/>
    <property type="match status" value="1"/>
</dbReference>
<evidence type="ECO:0000256" key="7">
    <source>
        <dbReference type="PROSITE-ProRule" id="PRU00121"/>
    </source>
</evidence>
<dbReference type="InterPro" id="IPR052065">
    <property type="entry name" value="Compl_asym_regulator"/>
</dbReference>
<evidence type="ECO:0000313" key="9">
    <source>
        <dbReference type="EMBL" id="KMR04940.1"/>
    </source>
</evidence>
<keyword evidence="4" id="KW-0732">Signal</keyword>
<evidence type="ECO:0000256" key="4">
    <source>
        <dbReference type="ARBA" id="ARBA00022729"/>
    </source>
</evidence>
<evidence type="ECO:0000256" key="6">
    <source>
        <dbReference type="ARBA" id="ARBA00023157"/>
    </source>
</evidence>
<gene>
    <name evidence="9" type="ORF">RF55_337</name>
</gene>
<keyword evidence="10" id="KW-1185">Reference proteome</keyword>
<dbReference type="InterPro" id="IPR000001">
    <property type="entry name" value="Kringle"/>
</dbReference>
<keyword evidence="5" id="KW-0677">Repeat</keyword>
<comment type="caution">
    <text evidence="9">The sequence shown here is derived from an EMBL/GenBank/DDBJ whole genome shotgun (WGS) entry which is preliminary data.</text>
</comment>
<name>A0A0J7LA83_LASNI</name>
<keyword evidence="6" id="KW-1015">Disulfide bond</keyword>
<dbReference type="InterPro" id="IPR013783">
    <property type="entry name" value="Ig-like_fold"/>
</dbReference>
<dbReference type="PROSITE" id="PS00021">
    <property type="entry name" value="KRINGLE_1"/>
    <property type="match status" value="1"/>
</dbReference>
<dbReference type="STRING" id="67767.A0A0J7LA83"/>
<dbReference type="AlphaFoldDB" id="A0A0J7LA83"/>
<evidence type="ECO:0000256" key="2">
    <source>
        <dbReference type="ARBA" id="ARBA00022525"/>
    </source>
</evidence>
<dbReference type="Gene3D" id="2.40.20.10">
    <property type="entry name" value="Plasminogen Kringle 4"/>
    <property type="match status" value="1"/>
</dbReference>
<evidence type="ECO:0000256" key="1">
    <source>
        <dbReference type="ARBA" id="ARBA00004613"/>
    </source>
</evidence>
<proteinExistence type="predicted"/>
<sequence>MVDRAYLNDSLYPERNVQNASNYCRNPSRNIAGTWCYTTDPLVPQDLCDVRDCEKPEECTFFVKGHGIGRRLYVLPEHRTEGLHFSLKAWEPDQPDSITFVFTADDGFNSRYILKIGALDNEKVLLYYQSEEKDIDGPPLDGGWSEWGPWICSASCNGGIGTRKRYCNSPEPNVRGEPCIGPNSMTGRCNMISCGDVTDDTTTLIKRGITQNHTALTVKEYESVSLPSDSNIINSIKAESPDLDIQWSHNGIFLQDEQHRLKIKNYEIIISRAILNDSGVYTLTVHRIDGTYMIFKVVTLAVIPIKESVTIRETLPMHVVCHCAILGYVYSDLKIYWVIDNRVWKDYSITLPVAVNVDHIPAVNRSHHGTWKCIVEQIDLNFKWTTNMIRVKGSTN</sequence>
<protein>
    <submittedName>
        <fullName evidence="9">Hepatocyte growth factor-like protein</fullName>
    </submittedName>
</protein>